<organism evidence="1 2">
    <name type="scientific">Cerrena zonata</name>
    <dbReference type="NCBI Taxonomy" id="2478898"/>
    <lineage>
        <taxon>Eukaryota</taxon>
        <taxon>Fungi</taxon>
        <taxon>Dikarya</taxon>
        <taxon>Basidiomycota</taxon>
        <taxon>Agaricomycotina</taxon>
        <taxon>Agaricomycetes</taxon>
        <taxon>Polyporales</taxon>
        <taxon>Cerrenaceae</taxon>
        <taxon>Cerrena</taxon>
    </lineage>
</organism>
<dbReference type="Proteomes" id="UP001385951">
    <property type="component" value="Unassembled WGS sequence"/>
</dbReference>
<dbReference type="AlphaFoldDB" id="A0AAW0GAU4"/>
<comment type="caution">
    <text evidence="1">The sequence shown here is derived from an EMBL/GenBank/DDBJ whole genome shotgun (WGS) entry which is preliminary data.</text>
</comment>
<dbReference type="EMBL" id="JASBNA010000011">
    <property type="protein sequence ID" value="KAK7688265.1"/>
    <property type="molecule type" value="Genomic_DNA"/>
</dbReference>
<proteinExistence type="predicted"/>
<evidence type="ECO:0000313" key="1">
    <source>
        <dbReference type="EMBL" id="KAK7688265.1"/>
    </source>
</evidence>
<gene>
    <name evidence="1" type="ORF">QCA50_008635</name>
</gene>
<name>A0AAW0GAU4_9APHY</name>
<sequence>MDGHVTCGVLHPCIVRNIDLDRRKVFPKWLHARSLLEVQRSTLIGPHKDLRSRRELPNKFDIKHSTFNRVELTLVAT</sequence>
<protein>
    <submittedName>
        <fullName evidence="1">Uncharacterized protein</fullName>
    </submittedName>
</protein>
<reference evidence="1 2" key="1">
    <citation type="submission" date="2022-09" db="EMBL/GenBank/DDBJ databases">
        <authorList>
            <person name="Palmer J.M."/>
        </authorList>
    </citation>
    <scope>NUCLEOTIDE SEQUENCE [LARGE SCALE GENOMIC DNA]</scope>
    <source>
        <strain evidence="1 2">DSM 7382</strain>
    </source>
</reference>
<keyword evidence="2" id="KW-1185">Reference proteome</keyword>
<evidence type="ECO:0000313" key="2">
    <source>
        <dbReference type="Proteomes" id="UP001385951"/>
    </source>
</evidence>
<accession>A0AAW0GAU4</accession>